<dbReference type="SUPFAM" id="SSF141868">
    <property type="entry name" value="EAL domain-like"/>
    <property type="match status" value="1"/>
</dbReference>
<evidence type="ECO:0000313" key="4">
    <source>
        <dbReference type="Proteomes" id="UP000430272"/>
    </source>
</evidence>
<dbReference type="CDD" id="cd01948">
    <property type="entry name" value="EAL"/>
    <property type="match status" value="1"/>
</dbReference>
<sequence>MRDTLTGLANRAGLHSDYPAIAANASGSEEIALALIDLDGFLSVNDRHGHAVGDKLLCAAAGIFGELCGEEARIYRLGGDEFALVKAGPLAATLIEGMARKIVDRMSKPVHVDGMRLTVGASIGLARMSANGDHSSSELLRRADVALFESKCSGKARCSWFDIQSDISREETRVMEEELRSALAREQFQLNYQPLVDCDTQRIVGVEALLRWNRPDGERIETSRFVSVAEQSGLIDPLGLWALRRACVDALDWNGIKLSVNLSPVQLKNPEFPIQLGHILEETGFAPERLELEITENCLVINPVVAERCLSVIRGFGVSVVLDDFGTGYASIGFLRRFRFEKLKIDRSLVTQADTDDGSRAMMLSSITVARAMKMDVTAEGVETREQAAMVRAAGCDQIQGWLYFKAMPAEAIPQHLDKVAQFADAYVLDSLPDSIDEPESKVA</sequence>
<dbReference type="NCBIfam" id="TIGR00254">
    <property type="entry name" value="GGDEF"/>
    <property type="match status" value="1"/>
</dbReference>
<dbReference type="PANTHER" id="PTHR44757:SF2">
    <property type="entry name" value="BIOFILM ARCHITECTURE MAINTENANCE PROTEIN MBAA"/>
    <property type="match status" value="1"/>
</dbReference>
<organism evidence="3 4">
    <name type="scientific">Qipengyuania pelagi</name>
    <dbReference type="NCBI Taxonomy" id="994320"/>
    <lineage>
        <taxon>Bacteria</taxon>
        <taxon>Pseudomonadati</taxon>
        <taxon>Pseudomonadota</taxon>
        <taxon>Alphaproteobacteria</taxon>
        <taxon>Sphingomonadales</taxon>
        <taxon>Erythrobacteraceae</taxon>
        <taxon>Qipengyuania</taxon>
    </lineage>
</organism>
<dbReference type="SMART" id="SM00052">
    <property type="entry name" value="EAL"/>
    <property type="match status" value="1"/>
</dbReference>
<gene>
    <name evidence="3" type="ORF">GRI47_09340</name>
</gene>
<dbReference type="InterPro" id="IPR043128">
    <property type="entry name" value="Rev_trsase/Diguanyl_cyclase"/>
</dbReference>
<name>A0A844YB46_9SPHN</name>
<dbReference type="SMART" id="SM00267">
    <property type="entry name" value="GGDEF"/>
    <property type="match status" value="1"/>
</dbReference>
<accession>A0A844YB46</accession>
<dbReference type="Pfam" id="PF00990">
    <property type="entry name" value="GGDEF"/>
    <property type="match status" value="1"/>
</dbReference>
<dbReference type="InterPro" id="IPR001633">
    <property type="entry name" value="EAL_dom"/>
</dbReference>
<keyword evidence="4" id="KW-1185">Reference proteome</keyword>
<reference evidence="3 4" key="1">
    <citation type="submission" date="2019-12" db="EMBL/GenBank/DDBJ databases">
        <title>Genomic-based taxomic classification of the family Erythrobacteraceae.</title>
        <authorList>
            <person name="Xu L."/>
        </authorList>
    </citation>
    <scope>NUCLEOTIDE SEQUENCE [LARGE SCALE GENOMIC DNA]</scope>
    <source>
        <strain evidence="3 4">JCM 17468</strain>
    </source>
</reference>
<evidence type="ECO:0000313" key="3">
    <source>
        <dbReference type="EMBL" id="MXO54208.1"/>
    </source>
</evidence>
<proteinExistence type="predicted"/>
<dbReference type="InterPro" id="IPR029787">
    <property type="entry name" value="Nucleotide_cyclase"/>
</dbReference>
<evidence type="ECO:0000259" key="2">
    <source>
        <dbReference type="PROSITE" id="PS50887"/>
    </source>
</evidence>
<dbReference type="OrthoDB" id="9814202at2"/>
<comment type="caution">
    <text evidence="3">The sequence shown here is derived from an EMBL/GenBank/DDBJ whole genome shotgun (WGS) entry which is preliminary data.</text>
</comment>
<feature type="domain" description="EAL" evidence="1">
    <location>
        <begin position="172"/>
        <end position="421"/>
    </location>
</feature>
<dbReference type="EMBL" id="WTYD01000001">
    <property type="protein sequence ID" value="MXO54208.1"/>
    <property type="molecule type" value="Genomic_DNA"/>
</dbReference>
<dbReference type="CDD" id="cd01949">
    <property type="entry name" value="GGDEF"/>
    <property type="match status" value="1"/>
</dbReference>
<dbReference type="Proteomes" id="UP000430272">
    <property type="component" value="Unassembled WGS sequence"/>
</dbReference>
<dbReference type="Gene3D" id="3.20.20.450">
    <property type="entry name" value="EAL domain"/>
    <property type="match status" value="1"/>
</dbReference>
<dbReference type="InterPro" id="IPR000160">
    <property type="entry name" value="GGDEF_dom"/>
</dbReference>
<dbReference type="Pfam" id="PF00563">
    <property type="entry name" value="EAL"/>
    <property type="match status" value="1"/>
</dbReference>
<dbReference type="AlphaFoldDB" id="A0A844YB46"/>
<dbReference type="PROSITE" id="PS50883">
    <property type="entry name" value="EAL"/>
    <property type="match status" value="1"/>
</dbReference>
<dbReference type="SUPFAM" id="SSF55073">
    <property type="entry name" value="Nucleotide cyclase"/>
    <property type="match status" value="1"/>
</dbReference>
<protein>
    <submittedName>
        <fullName evidence="3">EAL domain-containing protein</fullName>
    </submittedName>
</protein>
<feature type="domain" description="GGDEF" evidence="2">
    <location>
        <begin position="29"/>
        <end position="163"/>
    </location>
</feature>
<evidence type="ECO:0000259" key="1">
    <source>
        <dbReference type="PROSITE" id="PS50883"/>
    </source>
</evidence>
<dbReference type="PROSITE" id="PS50887">
    <property type="entry name" value="GGDEF"/>
    <property type="match status" value="1"/>
</dbReference>
<dbReference type="InterPro" id="IPR035919">
    <property type="entry name" value="EAL_sf"/>
</dbReference>
<dbReference type="InterPro" id="IPR052155">
    <property type="entry name" value="Biofilm_reg_signaling"/>
</dbReference>
<dbReference type="Gene3D" id="3.30.70.270">
    <property type="match status" value="1"/>
</dbReference>
<dbReference type="PANTHER" id="PTHR44757">
    <property type="entry name" value="DIGUANYLATE CYCLASE DGCP"/>
    <property type="match status" value="1"/>
</dbReference>